<protein>
    <submittedName>
        <fullName evidence="2">Uncharacterized protein</fullName>
    </submittedName>
</protein>
<evidence type="ECO:0000313" key="2">
    <source>
        <dbReference type="EMBL" id="MDQ0203386.1"/>
    </source>
</evidence>
<feature type="compositionally biased region" description="Low complexity" evidence="1">
    <location>
        <begin position="84"/>
        <end position="98"/>
    </location>
</feature>
<proteinExistence type="predicted"/>
<accession>A0ABT9Y766</accession>
<name>A0ABT9Y766_9FIRM</name>
<keyword evidence="3" id="KW-1185">Reference proteome</keyword>
<sequence>MSSISSLDSLSALLNSYTTQKASSSTASASSTAGTSGTSSAGGNESTQDDETVTTTEKLADGSMLIIVTQGDKVISETKVSIQNSTANSKNNSSAPTNQLDRFNDSSASSSALTGSLFSSSI</sequence>
<reference evidence="2 3" key="1">
    <citation type="submission" date="2023-07" db="EMBL/GenBank/DDBJ databases">
        <title>Genomic Encyclopedia of Type Strains, Phase IV (KMG-IV): sequencing the most valuable type-strain genomes for metagenomic binning, comparative biology and taxonomic classification.</title>
        <authorList>
            <person name="Goeker M."/>
        </authorList>
    </citation>
    <scope>NUCLEOTIDE SEQUENCE [LARGE SCALE GENOMIC DNA]</scope>
    <source>
        <strain evidence="2 3">DSM 16980</strain>
    </source>
</reference>
<feature type="region of interest" description="Disordered" evidence="1">
    <location>
        <begin position="21"/>
        <end position="61"/>
    </location>
</feature>
<gene>
    <name evidence="2" type="ORF">J2S01_001102</name>
</gene>
<feature type="compositionally biased region" description="Low complexity" evidence="1">
    <location>
        <begin position="106"/>
        <end position="122"/>
    </location>
</feature>
<evidence type="ECO:0000313" key="3">
    <source>
        <dbReference type="Proteomes" id="UP001239167"/>
    </source>
</evidence>
<evidence type="ECO:0000256" key="1">
    <source>
        <dbReference type="SAM" id="MobiDB-lite"/>
    </source>
</evidence>
<dbReference type="Proteomes" id="UP001239167">
    <property type="component" value="Unassembled WGS sequence"/>
</dbReference>
<feature type="compositionally biased region" description="Low complexity" evidence="1">
    <location>
        <begin position="21"/>
        <end position="43"/>
    </location>
</feature>
<feature type="region of interest" description="Disordered" evidence="1">
    <location>
        <begin position="84"/>
        <end position="122"/>
    </location>
</feature>
<organism evidence="2 3">
    <name type="scientific">Pectinatus haikarae</name>
    <dbReference type="NCBI Taxonomy" id="349096"/>
    <lineage>
        <taxon>Bacteria</taxon>
        <taxon>Bacillati</taxon>
        <taxon>Bacillota</taxon>
        <taxon>Negativicutes</taxon>
        <taxon>Selenomonadales</taxon>
        <taxon>Selenomonadaceae</taxon>
        <taxon>Pectinatus</taxon>
    </lineage>
</organism>
<dbReference type="RefSeq" id="WP_196604206.1">
    <property type="nucleotide sequence ID" value="NZ_CP116940.1"/>
</dbReference>
<dbReference type="EMBL" id="JAUSUE010000005">
    <property type="protein sequence ID" value="MDQ0203386.1"/>
    <property type="molecule type" value="Genomic_DNA"/>
</dbReference>
<comment type="caution">
    <text evidence="2">The sequence shown here is derived from an EMBL/GenBank/DDBJ whole genome shotgun (WGS) entry which is preliminary data.</text>
</comment>